<dbReference type="SUPFAM" id="SSF56003">
    <property type="entry name" value="Molybdenum cofactor-binding domain"/>
    <property type="match status" value="1"/>
</dbReference>
<dbReference type="InterPro" id="IPR037165">
    <property type="entry name" value="AldOxase/xan_DH_Mopterin-bd_sf"/>
</dbReference>
<keyword evidence="1" id="KW-0500">Molybdenum</keyword>
<dbReference type="EMBL" id="JACU01000010">
    <property type="protein sequence ID" value="KMS51962.1"/>
    <property type="molecule type" value="Genomic_DNA"/>
</dbReference>
<evidence type="ECO:0000259" key="3">
    <source>
        <dbReference type="SMART" id="SM01008"/>
    </source>
</evidence>
<dbReference type="PANTHER" id="PTHR11908">
    <property type="entry name" value="XANTHINE DEHYDROGENASE"/>
    <property type="match status" value="1"/>
</dbReference>
<dbReference type="InterPro" id="IPR000674">
    <property type="entry name" value="Ald_Oxase/Xan_DH_a/b"/>
</dbReference>
<sequence>MSIVSDAKQAIQGAVQGAMAKAVALAPDNWIPGGEPDPLIRERYGHVGKPLSRIDGPLKVSGQARFAAEFPMDGMVYAALVFSTIAKGRIATIDTALAEASPGVVAVMDHRNAPRLAPPPVFMSAPKAAGGDNLPIMQGNDVRWNGEPVAVVLGETQEQANHAASLIRVIYEEAPALTSFAEARGQGTRPAVFMGQSLHDERGDAEAALAKAEVQVDATYLTPRHNHNAIELHGVTAAWQGDVLRIHDASQLVAHTAWSIGQMFGMAEDKVVVTSPFVGGGFGGKCLWQHQVLAAMAAKVTDRPVRLVLSREGVYRVVGGRSPTEQRVALGADREGRLKALIHTGVTIKTATNAMPEPFILPTRSAYASDTLKLDVQVVELDMLANTFMRAPGESVGTFALESAIDELAEALDIDPIELRIRNEPEKDPSTGLPFSSRHIVEAWRDGAQRFGWARRDPRPGLRREGEWLIGMGCATGTYPYYRMPGGAARITLTRDGRAIVDIAAHEMGMGTATAQTQVTAERLGLPLDKVSFNYGDSTLPGVVLAGGSQQTASIGAAVGAAHRDLVKALLKLAGNESPVAGLGPGDVVSREEGLCKADEPSRHETYTSILARAGRETISVEAEGPPPLETMHWSMHSHAAMFCEVRVNAVTGEPRVSRFLGSFDCGRILNPKTAMSQFRGGIIMGLGLALMEETQFDERKGRVMNPSLAEYHVPVHMDVPEIDAIWTDIPDPHAPMGARGIGEIGITGTAAAVANAIYNATCKRVRDLPITLDKLL</sequence>
<dbReference type="SUPFAM" id="SSF54665">
    <property type="entry name" value="CO dehydrogenase molybdoprotein N-domain-like"/>
    <property type="match status" value="1"/>
</dbReference>
<dbReference type="InterPro" id="IPR046867">
    <property type="entry name" value="AldOxase/xan_DH_MoCoBD2"/>
</dbReference>
<dbReference type="PATRIC" id="fig|1114963.3.peg.4147"/>
<dbReference type="OrthoDB" id="8428274at2"/>
<dbReference type="Pfam" id="PF02738">
    <property type="entry name" value="MoCoBD_1"/>
    <property type="match status" value="1"/>
</dbReference>
<dbReference type="GO" id="GO:0016491">
    <property type="term" value="F:oxidoreductase activity"/>
    <property type="evidence" value="ECO:0007669"/>
    <property type="project" value="UniProtKB-KW"/>
</dbReference>
<accession>A0A0J7XJT0</accession>
<evidence type="ECO:0000256" key="2">
    <source>
        <dbReference type="ARBA" id="ARBA00023002"/>
    </source>
</evidence>
<protein>
    <submittedName>
        <fullName evidence="4">Dehydrogenase</fullName>
    </submittedName>
</protein>
<evidence type="ECO:0000256" key="1">
    <source>
        <dbReference type="ARBA" id="ARBA00022505"/>
    </source>
</evidence>
<dbReference type="Gene3D" id="3.30.365.10">
    <property type="entry name" value="Aldehyde oxidase/xanthine dehydrogenase, molybdopterin binding domain"/>
    <property type="match status" value="4"/>
</dbReference>
<keyword evidence="5" id="KW-1185">Reference proteome</keyword>
<dbReference type="InterPro" id="IPR016208">
    <property type="entry name" value="Ald_Oxase/xanthine_DH-like"/>
</dbReference>
<dbReference type="GO" id="GO:0005506">
    <property type="term" value="F:iron ion binding"/>
    <property type="evidence" value="ECO:0007669"/>
    <property type="project" value="InterPro"/>
</dbReference>
<dbReference type="Pfam" id="PF01315">
    <property type="entry name" value="Ald_Xan_dh_C"/>
    <property type="match status" value="1"/>
</dbReference>
<dbReference type="Proteomes" id="UP000052268">
    <property type="component" value="Unassembled WGS sequence"/>
</dbReference>
<dbReference type="Gene3D" id="3.90.1170.50">
    <property type="entry name" value="Aldehyde oxidase/xanthine dehydrogenase, a/b hammerhead"/>
    <property type="match status" value="1"/>
</dbReference>
<dbReference type="Pfam" id="PF20256">
    <property type="entry name" value="MoCoBD_2"/>
    <property type="match status" value="1"/>
</dbReference>
<evidence type="ECO:0000313" key="5">
    <source>
        <dbReference type="Proteomes" id="UP000052268"/>
    </source>
</evidence>
<feature type="domain" description="Aldehyde oxidase/xanthine dehydrogenase a/b hammerhead" evidence="3">
    <location>
        <begin position="61"/>
        <end position="175"/>
    </location>
</feature>
<evidence type="ECO:0000313" key="4">
    <source>
        <dbReference type="EMBL" id="KMS51962.1"/>
    </source>
</evidence>
<proteinExistence type="predicted"/>
<dbReference type="InterPro" id="IPR008274">
    <property type="entry name" value="AldOxase/xan_DH_MoCoBD1"/>
</dbReference>
<dbReference type="RefSeq" id="WP_059153120.1">
    <property type="nucleotide sequence ID" value="NZ_KQ130457.1"/>
</dbReference>
<organism evidence="4 5">
    <name type="scientific">Novosphingobium barchaimii LL02</name>
    <dbReference type="NCBI Taxonomy" id="1114963"/>
    <lineage>
        <taxon>Bacteria</taxon>
        <taxon>Pseudomonadati</taxon>
        <taxon>Pseudomonadota</taxon>
        <taxon>Alphaproteobacteria</taxon>
        <taxon>Sphingomonadales</taxon>
        <taxon>Sphingomonadaceae</taxon>
        <taxon>Novosphingobium</taxon>
    </lineage>
</organism>
<dbReference type="InterPro" id="IPR036856">
    <property type="entry name" value="Ald_Oxase/Xan_DH_a/b_sf"/>
</dbReference>
<keyword evidence="2" id="KW-0560">Oxidoreductase</keyword>
<gene>
    <name evidence="4" type="ORF">V474_02635</name>
</gene>
<dbReference type="PANTHER" id="PTHR11908:SF132">
    <property type="entry name" value="ALDEHYDE OXIDASE 1-RELATED"/>
    <property type="match status" value="1"/>
</dbReference>
<name>A0A0J7XJT0_9SPHN</name>
<reference evidence="4 5" key="1">
    <citation type="journal article" date="2015" name="G3 (Bethesda)">
        <title>Insights into Ongoing Evolution of the Hexachlorocyclohexane Catabolic Pathway from Comparative Genomics of Ten Sphingomonadaceae Strains.</title>
        <authorList>
            <person name="Pearce S.L."/>
            <person name="Oakeshott J.G."/>
            <person name="Pandey G."/>
        </authorList>
    </citation>
    <scope>NUCLEOTIDE SEQUENCE [LARGE SCALE GENOMIC DNA]</scope>
    <source>
        <strain evidence="4 5">LL02</strain>
    </source>
</reference>
<dbReference type="SMART" id="SM01008">
    <property type="entry name" value="Ald_Xan_dh_C"/>
    <property type="match status" value="1"/>
</dbReference>
<dbReference type="AlphaFoldDB" id="A0A0J7XJT0"/>
<comment type="caution">
    <text evidence="4">The sequence shown here is derived from an EMBL/GenBank/DDBJ whole genome shotgun (WGS) entry which is preliminary data.</text>
</comment>